<dbReference type="PANTHER" id="PTHR23088">
    <property type="entry name" value="NITRILASE-RELATED"/>
    <property type="match status" value="1"/>
</dbReference>
<dbReference type="PANTHER" id="PTHR23088:SF27">
    <property type="entry name" value="DEAMINATED GLUTATHIONE AMIDASE"/>
    <property type="match status" value="1"/>
</dbReference>
<sequence length="282" mass="30261">MAISVIQMVSRPEIEPNLAAAGRLLEQAAQAGAQLAVLPENFAALGHPDVAGLARAEADGSGPILPWLKRTARALRLWIVAGTVPLPPDDDPLGKPLACSLLIDADGNRVARYDKLHLFDAEVADSRRVYRESDQYAAGHRLVVVDTPVGRLGMSVCYDLRFAGLYSALREGGAELICAPSAFTSVTGQAHWETLIRSRAIETQCYVLAAAQGGEHPGGRTTHGHSSIVEPWGRVLCQQAQGEAVLTIHRDAAEQAAIRQRIPVHAHRRFSVPEVVPTGTTE</sequence>
<evidence type="ECO:0000313" key="3">
    <source>
        <dbReference type="EMBL" id="TLX65585.1"/>
    </source>
</evidence>
<keyword evidence="4" id="KW-1185">Reference proteome</keyword>
<dbReference type="CDD" id="cd07572">
    <property type="entry name" value="nit"/>
    <property type="match status" value="1"/>
</dbReference>
<proteinExistence type="predicted"/>
<evidence type="ECO:0000313" key="4">
    <source>
        <dbReference type="Proteomes" id="UP000306753"/>
    </source>
</evidence>
<evidence type="ECO:0000256" key="1">
    <source>
        <dbReference type="ARBA" id="ARBA00022801"/>
    </source>
</evidence>
<dbReference type="Proteomes" id="UP000306753">
    <property type="component" value="Unassembled WGS sequence"/>
</dbReference>
<comment type="caution">
    <text evidence="3">The sequence shown here is derived from an EMBL/GenBank/DDBJ whole genome shotgun (WGS) entry which is preliminary data.</text>
</comment>
<dbReference type="InterPro" id="IPR003010">
    <property type="entry name" value="C-N_Hydrolase"/>
</dbReference>
<name>A0A5R9R6V8_9GAMM</name>
<accession>A0A5R9R6V8</accession>
<evidence type="ECO:0000259" key="2">
    <source>
        <dbReference type="PROSITE" id="PS50263"/>
    </source>
</evidence>
<organism evidence="3 4">
    <name type="scientific">Stutzerimonas nosocomialis</name>
    <dbReference type="NCBI Taxonomy" id="1056496"/>
    <lineage>
        <taxon>Bacteria</taxon>
        <taxon>Pseudomonadati</taxon>
        <taxon>Pseudomonadota</taxon>
        <taxon>Gammaproteobacteria</taxon>
        <taxon>Pseudomonadales</taxon>
        <taxon>Pseudomonadaceae</taxon>
        <taxon>Stutzerimonas</taxon>
    </lineage>
</organism>
<dbReference type="GO" id="GO:0016811">
    <property type="term" value="F:hydrolase activity, acting on carbon-nitrogen (but not peptide) bonds, in linear amides"/>
    <property type="evidence" value="ECO:0007669"/>
    <property type="project" value="InterPro"/>
</dbReference>
<dbReference type="RefSeq" id="WP_138410577.1">
    <property type="nucleotide sequence ID" value="NZ_QLAG01000001.1"/>
</dbReference>
<dbReference type="EMBL" id="QLAG01000001">
    <property type="protein sequence ID" value="TLX65585.1"/>
    <property type="molecule type" value="Genomic_DNA"/>
</dbReference>
<dbReference type="InterPro" id="IPR045254">
    <property type="entry name" value="Nit1/2_C-N_Hydrolase"/>
</dbReference>
<dbReference type="InterPro" id="IPR036526">
    <property type="entry name" value="C-N_Hydrolase_sf"/>
</dbReference>
<feature type="domain" description="CN hydrolase" evidence="2">
    <location>
        <begin position="1"/>
        <end position="252"/>
    </location>
</feature>
<gene>
    <name evidence="3" type="ORF">DN820_00205</name>
</gene>
<dbReference type="SUPFAM" id="SSF56317">
    <property type="entry name" value="Carbon-nitrogen hydrolase"/>
    <property type="match status" value="1"/>
</dbReference>
<dbReference type="AlphaFoldDB" id="A0A5R9R6V8"/>
<reference evidence="3 4" key="1">
    <citation type="journal article" date="2017" name="Eur. J. Clin. Microbiol. Infect. Dis.">
        <title>Uncommonly isolated clinical Pseudomonas: identification and phylogenetic assignation.</title>
        <authorList>
            <person name="Mulet M."/>
            <person name="Gomila M."/>
            <person name="Ramirez A."/>
            <person name="Cardew S."/>
            <person name="Moore E.R."/>
            <person name="Lalucat J."/>
            <person name="Garcia-Valdes E."/>
        </authorList>
    </citation>
    <scope>NUCLEOTIDE SEQUENCE [LARGE SCALE GENOMIC DNA]</scope>
    <source>
        <strain evidence="3 4">SD129</strain>
    </source>
</reference>
<dbReference type="Gene3D" id="3.60.110.10">
    <property type="entry name" value="Carbon-nitrogen hydrolase"/>
    <property type="match status" value="1"/>
</dbReference>
<dbReference type="Pfam" id="PF00795">
    <property type="entry name" value="CN_hydrolase"/>
    <property type="match status" value="1"/>
</dbReference>
<dbReference type="PROSITE" id="PS50263">
    <property type="entry name" value="CN_HYDROLASE"/>
    <property type="match status" value="1"/>
</dbReference>
<keyword evidence="1 3" id="KW-0378">Hydrolase</keyword>
<protein>
    <submittedName>
        <fullName evidence="3">Carbon-nitrogen hydrolase family protein</fullName>
    </submittedName>
</protein>